<dbReference type="PROSITE" id="PS50042">
    <property type="entry name" value="CNMP_BINDING_3"/>
    <property type="match status" value="1"/>
</dbReference>
<evidence type="ECO:0000313" key="6">
    <source>
        <dbReference type="EMBL" id="TDE01160.1"/>
    </source>
</evidence>
<dbReference type="Pfam" id="PF13545">
    <property type="entry name" value="HTH_Crp_2"/>
    <property type="match status" value="1"/>
</dbReference>
<name>A0A4R5CPC8_9ACTN</name>
<dbReference type="InterPro" id="IPR018490">
    <property type="entry name" value="cNMP-bd_dom_sf"/>
</dbReference>
<dbReference type="CDD" id="cd00038">
    <property type="entry name" value="CAP_ED"/>
    <property type="match status" value="1"/>
</dbReference>
<evidence type="ECO:0000259" key="5">
    <source>
        <dbReference type="PROSITE" id="PS51063"/>
    </source>
</evidence>
<dbReference type="InterPro" id="IPR014710">
    <property type="entry name" value="RmlC-like_jellyroll"/>
</dbReference>
<protein>
    <submittedName>
        <fullName evidence="6">Crp/Fnr family transcriptional regulator</fullName>
    </submittedName>
</protein>
<dbReference type="InterPro" id="IPR012318">
    <property type="entry name" value="HTH_CRP"/>
</dbReference>
<dbReference type="PANTHER" id="PTHR24567:SF68">
    <property type="entry name" value="DNA-BINDING TRANSCRIPTIONAL DUAL REGULATOR CRP"/>
    <property type="match status" value="1"/>
</dbReference>
<keyword evidence="1" id="KW-0805">Transcription regulation</keyword>
<dbReference type="GO" id="GO:0003700">
    <property type="term" value="F:DNA-binding transcription factor activity"/>
    <property type="evidence" value="ECO:0007669"/>
    <property type="project" value="TreeGrafter"/>
</dbReference>
<evidence type="ECO:0000256" key="2">
    <source>
        <dbReference type="ARBA" id="ARBA00023125"/>
    </source>
</evidence>
<keyword evidence="2" id="KW-0238">DNA-binding</keyword>
<dbReference type="EMBL" id="SMKZ01000043">
    <property type="protein sequence ID" value="TDE01160.1"/>
    <property type="molecule type" value="Genomic_DNA"/>
</dbReference>
<evidence type="ECO:0000313" key="7">
    <source>
        <dbReference type="Proteomes" id="UP000294739"/>
    </source>
</evidence>
<dbReference type="SUPFAM" id="SSF51206">
    <property type="entry name" value="cAMP-binding domain-like"/>
    <property type="match status" value="1"/>
</dbReference>
<proteinExistence type="predicted"/>
<dbReference type="Pfam" id="PF00027">
    <property type="entry name" value="cNMP_binding"/>
    <property type="match status" value="1"/>
</dbReference>
<dbReference type="PANTHER" id="PTHR24567">
    <property type="entry name" value="CRP FAMILY TRANSCRIPTIONAL REGULATORY PROTEIN"/>
    <property type="match status" value="1"/>
</dbReference>
<dbReference type="Proteomes" id="UP000294739">
    <property type="component" value="Unassembled WGS sequence"/>
</dbReference>
<dbReference type="AlphaFoldDB" id="A0A4R5CPC8"/>
<dbReference type="Gene3D" id="2.60.120.10">
    <property type="entry name" value="Jelly Rolls"/>
    <property type="match status" value="1"/>
</dbReference>
<dbReference type="InterPro" id="IPR050397">
    <property type="entry name" value="Env_Response_Regulators"/>
</dbReference>
<evidence type="ECO:0000259" key="4">
    <source>
        <dbReference type="PROSITE" id="PS50042"/>
    </source>
</evidence>
<dbReference type="RefSeq" id="WP_131899193.1">
    <property type="nucleotide sequence ID" value="NZ_SMKZ01000043.1"/>
</dbReference>
<keyword evidence="3" id="KW-0804">Transcription</keyword>
<dbReference type="SUPFAM" id="SSF46785">
    <property type="entry name" value="Winged helix' DNA-binding domain"/>
    <property type="match status" value="1"/>
</dbReference>
<accession>A0A4R5CPC8</accession>
<comment type="caution">
    <text evidence="6">The sequence shown here is derived from an EMBL/GenBank/DDBJ whole genome shotgun (WGS) entry which is preliminary data.</text>
</comment>
<reference evidence="6 7" key="1">
    <citation type="submission" date="2019-03" db="EMBL/GenBank/DDBJ databases">
        <title>Draft genome sequences of novel Actinobacteria.</title>
        <authorList>
            <person name="Sahin N."/>
            <person name="Ay H."/>
            <person name="Saygin H."/>
        </authorList>
    </citation>
    <scope>NUCLEOTIDE SEQUENCE [LARGE SCALE GENOMIC DNA]</scope>
    <source>
        <strain evidence="6 7">5K138</strain>
    </source>
</reference>
<sequence>MLTRTAGPRHGSATEAEWRATIAKAFADVGFERRAARRESIYLQGDPATAAFAVKSGCVELARSSSSGREVTHVVHFNDEAFGFADLLLGKPRTFNATALADTVIWVVPAQPFMGLLDRDPGVTRAMLSMVLYRNMTLAERKPQLMGTSAERRVVAALERFAVVSSEASEDVPVVKLTHEQIGRLCHLTRQTVTGVLAKLTDQGLLRIRSRHVELIDLAGLREMMDLAD</sequence>
<dbReference type="OrthoDB" id="41390at2"/>
<evidence type="ECO:0000256" key="3">
    <source>
        <dbReference type="ARBA" id="ARBA00023163"/>
    </source>
</evidence>
<dbReference type="GO" id="GO:0003677">
    <property type="term" value="F:DNA binding"/>
    <property type="evidence" value="ECO:0007669"/>
    <property type="project" value="UniProtKB-KW"/>
</dbReference>
<dbReference type="GO" id="GO:0005829">
    <property type="term" value="C:cytosol"/>
    <property type="evidence" value="ECO:0007669"/>
    <property type="project" value="TreeGrafter"/>
</dbReference>
<organism evidence="6 7">
    <name type="scientific">Jiangella asiatica</name>
    <dbReference type="NCBI Taxonomy" id="2530372"/>
    <lineage>
        <taxon>Bacteria</taxon>
        <taxon>Bacillati</taxon>
        <taxon>Actinomycetota</taxon>
        <taxon>Actinomycetes</taxon>
        <taxon>Jiangellales</taxon>
        <taxon>Jiangellaceae</taxon>
        <taxon>Jiangella</taxon>
    </lineage>
</organism>
<dbReference type="InterPro" id="IPR000595">
    <property type="entry name" value="cNMP-bd_dom"/>
</dbReference>
<keyword evidence="7" id="KW-1185">Reference proteome</keyword>
<dbReference type="PROSITE" id="PS51063">
    <property type="entry name" value="HTH_CRP_2"/>
    <property type="match status" value="1"/>
</dbReference>
<dbReference type="SMART" id="SM00419">
    <property type="entry name" value="HTH_CRP"/>
    <property type="match status" value="1"/>
</dbReference>
<dbReference type="InterPro" id="IPR036390">
    <property type="entry name" value="WH_DNA-bd_sf"/>
</dbReference>
<dbReference type="SMART" id="SM00100">
    <property type="entry name" value="cNMP"/>
    <property type="match status" value="1"/>
</dbReference>
<gene>
    <name evidence="6" type="ORF">E1269_23645</name>
</gene>
<feature type="domain" description="Cyclic nucleotide-binding" evidence="4">
    <location>
        <begin position="19"/>
        <end position="134"/>
    </location>
</feature>
<dbReference type="InParanoid" id="A0A4R5CPC8"/>
<evidence type="ECO:0000256" key="1">
    <source>
        <dbReference type="ARBA" id="ARBA00023015"/>
    </source>
</evidence>
<feature type="domain" description="HTH crp-type" evidence="5">
    <location>
        <begin position="148"/>
        <end position="219"/>
    </location>
</feature>